<dbReference type="SUPFAM" id="SSF51735">
    <property type="entry name" value="NAD(P)-binding Rossmann-fold domains"/>
    <property type="match status" value="1"/>
</dbReference>
<dbReference type="InterPro" id="IPR036291">
    <property type="entry name" value="NAD(P)-bd_dom_sf"/>
</dbReference>
<feature type="domain" description="NAD-dependent epimerase/dehydratase" evidence="1">
    <location>
        <begin position="1"/>
        <end position="151"/>
    </location>
</feature>
<keyword evidence="3" id="KW-1185">Reference proteome</keyword>
<dbReference type="EMBL" id="BMCP01000002">
    <property type="protein sequence ID" value="GGE39822.1"/>
    <property type="molecule type" value="Genomic_DNA"/>
</dbReference>
<dbReference type="AlphaFoldDB" id="A0A8J2VWI2"/>
<name>A0A8J2VWI2_9RHOB</name>
<gene>
    <name evidence="2" type="ORF">GCM10007276_16410</name>
</gene>
<proteinExistence type="predicted"/>
<accession>A0A8J2VWI2</accession>
<comment type="caution">
    <text evidence="2">The sequence shown here is derived from an EMBL/GenBank/DDBJ whole genome shotgun (WGS) entry which is preliminary data.</text>
</comment>
<reference evidence="2" key="1">
    <citation type="journal article" date="2014" name="Int. J. Syst. Evol. Microbiol.">
        <title>Complete genome sequence of Corynebacterium casei LMG S-19264T (=DSM 44701T), isolated from a smear-ripened cheese.</title>
        <authorList>
            <consortium name="US DOE Joint Genome Institute (JGI-PGF)"/>
            <person name="Walter F."/>
            <person name="Albersmeier A."/>
            <person name="Kalinowski J."/>
            <person name="Ruckert C."/>
        </authorList>
    </citation>
    <scope>NUCLEOTIDE SEQUENCE</scope>
    <source>
        <strain evidence="2">CCM 7684</strain>
    </source>
</reference>
<organism evidence="2 3">
    <name type="scientific">Agaricicola taiwanensis</name>
    <dbReference type="NCBI Taxonomy" id="591372"/>
    <lineage>
        <taxon>Bacteria</taxon>
        <taxon>Pseudomonadati</taxon>
        <taxon>Pseudomonadota</taxon>
        <taxon>Alphaproteobacteria</taxon>
        <taxon>Rhodobacterales</taxon>
        <taxon>Paracoccaceae</taxon>
        <taxon>Agaricicola</taxon>
    </lineage>
</organism>
<dbReference type="InterPro" id="IPR001509">
    <property type="entry name" value="Epimerase_deHydtase"/>
</dbReference>
<evidence type="ECO:0000259" key="1">
    <source>
        <dbReference type="Pfam" id="PF01370"/>
    </source>
</evidence>
<reference evidence="2" key="2">
    <citation type="submission" date="2020-09" db="EMBL/GenBank/DDBJ databases">
        <authorList>
            <person name="Sun Q."/>
            <person name="Sedlacek I."/>
        </authorList>
    </citation>
    <scope>NUCLEOTIDE SEQUENCE</scope>
    <source>
        <strain evidence="2">CCM 7684</strain>
    </source>
</reference>
<evidence type="ECO:0000313" key="3">
    <source>
        <dbReference type="Proteomes" id="UP000602745"/>
    </source>
</evidence>
<dbReference type="Proteomes" id="UP000602745">
    <property type="component" value="Unassembled WGS sequence"/>
</dbReference>
<dbReference type="Gene3D" id="3.40.50.720">
    <property type="entry name" value="NAD(P)-binding Rossmann-like Domain"/>
    <property type="match status" value="1"/>
</dbReference>
<dbReference type="Pfam" id="PF01370">
    <property type="entry name" value="Epimerase"/>
    <property type="match status" value="1"/>
</dbReference>
<evidence type="ECO:0000313" key="2">
    <source>
        <dbReference type="EMBL" id="GGE39822.1"/>
    </source>
</evidence>
<sequence length="294" mass="32109">MIGRALAERWPAGGCRLRLLFHRTRPQWQRRDHVVSHRVDLQSADDLLRALDDATVVIDLLRPVGDGWRIRAAECLGEVIRRSNVRRVLHASSIDVYGACKTELVDADTPPEPVSDYAREHLAAERLAESRSVPSSVLRLGAVFGPGSKNLASLASETAKAPAWRLAARRSLNGTRRLHLVSLETVTEAILTLIGTADTPPRLVITDDAAPTNNFAYAQDLLIAALQRPSVASTPVLPRSVLHAVLALRGYPPALAHRRFSATGLPEVDSTAIAYFPERLKAYIDALTAHLRSG</sequence>
<protein>
    <recommendedName>
        <fullName evidence="1">NAD-dependent epimerase/dehydratase domain-containing protein</fullName>
    </recommendedName>
</protein>